<dbReference type="Pfam" id="PF02874">
    <property type="entry name" value="ATP-synt_ab_N"/>
    <property type="match status" value="1"/>
</dbReference>
<gene>
    <name evidence="13" type="primary">atpD</name>
    <name evidence="15" type="ORF">FEZ08_03815</name>
</gene>
<dbReference type="PANTHER" id="PTHR15184">
    <property type="entry name" value="ATP SYNTHASE"/>
    <property type="match status" value="1"/>
</dbReference>
<organism evidence="15 16">
    <name type="scientific">Culicoidibacter larvae</name>
    <dbReference type="NCBI Taxonomy" id="2579976"/>
    <lineage>
        <taxon>Bacteria</taxon>
        <taxon>Bacillati</taxon>
        <taxon>Bacillota</taxon>
        <taxon>Culicoidibacteria</taxon>
        <taxon>Culicoidibacterales</taxon>
        <taxon>Culicoidibacteraceae</taxon>
        <taxon>Culicoidibacter</taxon>
    </lineage>
</organism>
<dbReference type="HAMAP" id="MF_01347">
    <property type="entry name" value="ATP_synth_beta_bact"/>
    <property type="match status" value="1"/>
</dbReference>
<proteinExistence type="inferred from homology"/>
<keyword evidence="9 13" id="KW-0406">Ion transport</keyword>
<dbReference type="InterPro" id="IPR055190">
    <property type="entry name" value="ATP-synt_VA_C"/>
</dbReference>
<dbReference type="RefSeq" id="WP_138190390.1">
    <property type="nucleotide sequence ID" value="NZ_VBWP01000002.1"/>
</dbReference>
<comment type="catalytic activity">
    <reaction evidence="13">
        <text>ATP + H2O + 4 H(+)(in) = ADP + phosphate + 5 H(+)(out)</text>
        <dbReference type="Rhea" id="RHEA:57720"/>
        <dbReference type="ChEBI" id="CHEBI:15377"/>
        <dbReference type="ChEBI" id="CHEBI:15378"/>
        <dbReference type="ChEBI" id="CHEBI:30616"/>
        <dbReference type="ChEBI" id="CHEBI:43474"/>
        <dbReference type="ChEBI" id="CHEBI:456216"/>
        <dbReference type="EC" id="7.1.2.2"/>
    </reaction>
</comment>
<evidence type="ECO:0000256" key="6">
    <source>
        <dbReference type="ARBA" id="ARBA00022781"/>
    </source>
</evidence>
<dbReference type="GO" id="GO:0046933">
    <property type="term" value="F:proton-transporting ATP synthase activity, rotational mechanism"/>
    <property type="evidence" value="ECO:0007669"/>
    <property type="project" value="UniProtKB-UniRule"/>
</dbReference>
<dbReference type="GO" id="GO:0005524">
    <property type="term" value="F:ATP binding"/>
    <property type="evidence" value="ECO:0007669"/>
    <property type="project" value="UniProtKB-UniRule"/>
</dbReference>
<dbReference type="Gene3D" id="3.40.50.300">
    <property type="entry name" value="P-loop containing nucleotide triphosphate hydrolases"/>
    <property type="match status" value="1"/>
</dbReference>
<dbReference type="CDD" id="cd01133">
    <property type="entry name" value="F1-ATPase_beta_CD"/>
    <property type="match status" value="1"/>
</dbReference>
<keyword evidence="6 13" id="KW-0375">Hydrogen ion transport</keyword>
<dbReference type="InterPro" id="IPR003593">
    <property type="entry name" value="AAA+_ATPase"/>
</dbReference>
<comment type="similarity">
    <text evidence="2 13">Belongs to the ATPase alpha/beta chains family.</text>
</comment>
<feature type="binding site" evidence="13">
    <location>
        <begin position="155"/>
        <end position="162"/>
    </location>
    <ligand>
        <name>ATP</name>
        <dbReference type="ChEBI" id="CHEBI:30616"/>
    </ligand>
</feature>
<dbReference type="PANTHER" id="PTHR15184:SF71">
    <property type="entry name" value="ATP SYNTHASE SUBUNIT BETA, MITOCHONDRIAL"/>
    <property type="match status" value="1"/>
</dbReference>
<evidence type="ECO:0000256" key="1">
    <source>
        <dbReference type="ARBA" id="ARBA00004370"/>
    </source>
</evidence>
<dbReference type="EMBL" id="VBWP01000002">
    <property type="protein sequence ID" value="TLG76753.1"/>
    <property type="molecule type" value="Genomic_DNA"/>
</dbReference>
<evidence type="ECO:0000313" key="16">
    <source>
        <dbReference type="Proteomes" id="UP000306912"/>
    </source>
</evidence>
<keyword evidence="11 13" id="KW-0139">CF(1)</keyword>
<evidence type="ECO:0000256" key="13">
    <source>
        <dbReference type="HAMAP-Rule" id="MF_01347"/>
    </source>
</evidence>
<keyword evidence="12 13" id="KW-0066">ATP synthesis</keyword>
<evidence type="ECO:0000256" key="8">
    <source>
        <dbReference type="ARBA" id="ARBA00022967"/>
    </source>
</evidence>
<evidence type="ECO:0000313" key="15">
    <source>
        <dbReference type="EMBL" id="TLG76753.1"/>
    </source>
</evidence>
<evidence type="ECO:0000256" key="3">
    <source>
        <dbReference type="ARBA" id="ARBA00022448"/>
    </source>
</evidence>
<dbReference type="SUPFAM" id="SSF47917">
    <property type="entry name" value="C-terminal domain of alpha and beta subunits of F1 ATP synthase"/>
    <property type="match status" value="1"/>
</dbReference>
<keyword evidence="3 13" id="KW-0813">Transport</keyword>
<dbReference type="InterPro" id="IPR005722">
    <property type="entry name" value="ATP_synth_F1_bsu"/>
</dbReference>
<dbReference type="SUPFAM" id="SSF50615">
    <property type="entry name" value="N-terminal domain of alpha and beta subunits of F1 ATP synthase"/>
    <property type="match status" value="1"/>
</dbReference>
<evidence type="ECO:0000259" key="14">
    <source>
        <dbReference type="SMART" id="SM00382"/>
    </source>
</evidence>
<keyword evidence="10 13" id="KW-0472">Membrane</keyword>
<evidence type="ECO:0000256" key="10">
    <source>
        <dbReference type="ARBA" id="ARBA00023136"/>
    </source>
</evidence>
<evidence type="ECO:0000256" key="5">
    <source>
        <dbReference type="ARBA" id="ARBA00022741"/>
    </source>
</evidence>
<dbReference type="InterPro" id="IPR036121">
    <property type="entry name" value="ATPase_F1/V1/A1_a/bsu_N_sf"/>
</dbReference>
<dbReference type="Gene3D" id="1.10.1140.10">
    <property type="entry name" value="Bovine Mitochondrial F1-atpase, Atp Synthase Beta Chain, Chain D, domain 3"/>
    <property type="match status" value="1"/>
</dbReference>
<keyword evidence="8 13" id="KW-1278">Translocase</keyword>
<dbReference type="SMART" id="SM00382">
    <property type="entry name" value="AAA"/>
    <property type="match status" value="1"/>
</dbReference>
<feature type="domain" description="AAA+ ATPase" evidence="14">
    <location>
        <begin position="147"/>
        <end position="332"/>
    </location>
</feature>
<comment type="caution">
    <text evidence="15">The sequence shown here is derived from an EMBL/GenBank/DDBJ whole genome shotgun (WGS) entry which is preliminary data.</text>
</comment>
<dbReference type="FunFam" id="1.10.1140.10:FF:000006">
    <property type="entry name" value="ATP synthase subunit beta"/>
    <property type="match status" value="1"/>
</dbReference>
<dbReference type="CDD" id="cd18110">
    <property type="entry name" value="ATP-synt_F1_beta_C"/>
    <property type="match status" value="1"/>
</dbReference>
<dbReference type="FunFam" id="3.40.50.300:FF:001630">
    <property type="entry name" value="ATP synthase subunit beta"/>
    <property type="match status" value="1"/>
</dbReference>
<dbReference type="Gene3D" id="2.40.10.170">
    <property type="match status" value="1"/>
</dbReference>
<dbReference type="AlphaFoldDB" id="A0A5R8QH11"/>
<evidence type="ECO:0000256" key="12">
    <source>
        <dbReference type="ARBA" id="ARBA00023310"/>
    </source>
</evidence>
<dbReference type="GO" id="GO:0045259">
    <property type="term" value="C:proton-transporting ATP synthase complex"/>
    <property type="evidence" value="ECO:0007669"/>
    <property type="project" value="UniProtKB-KW"/>
</dbReference>
<evidence type="ECO:0000256" key="11">
    <source>
        <dbReference type="ARBA" id="ARBA00023196"/>
    </source>
</evidence>
<sequence>MTISQKEQGVIIAISGFVLEIEFGNEYLPEIGHALEYQTYQGTYVAEVVQHSGISTVKAIAVGEVSGLRRGDKVVNLKRSIEVPVGTEVLGRMMNVYGEPIDGKPAPLAETKWSIFRDSPDFTQLSIEKEIMLTGIKVVDVMCPILKGGKAGLFGGAGVGKTVLMQELINNVGLQGGYSVFAGVGERIREGIGLYKELEESGVLPQTAVVLGQMNESPGVRMRAAMTGLTIAEYFRDVNKKDVLFFVDNVFRFVQAGSEVAALLGKIPITGGYQATLSKEIGAFQERIASTEDGSITSIQAVFLPADDVDDPSAAATFSHLDSTIVLERSIASLGIFPAINPLASSSRALNPHFVGERHYNIANSVKATLQRYTELQEIINVLGMEELSDDDKNIVNRARKIRNYFSQPFAVSEKFTGKAGVFMQLEDTLTSIEMILDGRCDQFSEQEFLYIGSVEELFQNNEEVGA</sequence>
<evidence type="ECO:0000256" key="2">
    <source>
        <dbReference type="ARBA" id="ARBA00008936"/>
    </source>
</evidence>
<dbReference type="SUPFAM" id="SSF52540">
    <property type="entry name" value="P-loop containing nucleoside triphosphate hydrolases"/>
    <property type="match status" value="1"/>
</dbReference>
<protein>
    <recommendedName>
        <fullName evidence="13">ATP synthase subunit beta</fullName>
        <ecNumber evidence="13">7.1.2.2</ecNumber>
    </recommendedName>
    <alternativeName>
        <fullName evidence="13">ATP synthase F1 sector subunit beta</fullName>
    </alternativeName>
    <alternativeName>
        <fullName evidence="13">F-ATPase subunit beta</fullName>
    </alternativeName>
</protein>
<comment type="function">
    <text evidence="13">Produces ATP from ADP in the presence of a proton gradient across the membrane. The catalytic sites are hosted primarily by the beta subunits.</text>
</comment>
<dbReference type="Pfam" id="PF00006">
    <property type="entry name" value="ATP-synt_ab"/>
    <property type="match status" value="1"/>
</dbReference>
<accession>A0A5R8QH11</accession>
<dbReference type="GO" id="GO:0005886">
    <property type="term" value="C:plasma membrane"/>
    <property type="evidence" value="ECO:0007669"/>
    <property type="project" value="UniProtKB-SubCell"/>
</dbReference>
<evidence type="ECO:0000256" key="4">
    <source>
        <dbReference type="ARBA" id="ARBA00022475"/>
    </source>
</evidence>
<dbReference type="Pfam" id="PF22919">
    <property type="entry name" value="ATP-synt_VA_C"/>
    <property type="match status" value="1"/>
</dbReference>
<keyword evidence="4 13" id="KW-1003">Cell membrane</keyword>
<comment type="subcellular location">
    <subcellularLocation>
        <location evidence="13">Cell membrane</location>
        <topology evidence="13">Peripheral membrane protein</topology>
    </subcellularLocation>
    <subcellularLocation>
        <location evidence="1">Membrane</location>
    </subcellularLocation>
</comment>
<keyword evidence="5 13" id="KW-0547">Nucleotide-binding</keyword>
<dbReference type="EC" id="7.1.2.2" evidence="13"/>
<dbReference type="InterPro" id="IPR004100">
    <property type="entry name" value="ATPase_F1/V1/A1_a/bsu_N"/>
</dbReference>
<dbReference type="PROSITE" id="PS00152">
    <property type="entry name" value="ATPASE_ALPHA_BETA"/>
    <property type="match status" value="1"/>
</dbReference>
<evidence type="ECO:0000256" key="9">
    <source>
        <dbReference type="ARBA" id="ARBA00023065"/>
    </source>
</evidence>
<dbReference type="InterPro" id="IPR020003">
    <property type="entry name" value="ATPase_a/bsu_AS"/>
</dbReference>
<dbReference type="Proteomes" id="UP000306912">
    <property type="component" value="Unassembled WGS sequence"/>
</dbReference>
<dbReference type="InterPro" id="IPR000194">
    <property type="entry name" value="ATPase_F1/V1/A1_a/bsu_nucl-bd"/>
</dbReference>
<evidence type="ECO:0000256" key="7">
    <source>
        <dbReference type="ARBA" id="ARBA00022840"/>
    </source>
</evidence>
<keyword evidence="16" id="KW-1185">Reference proteome</keyword>
<dbReference type="InterPro" id="IPR024034">
    <property type="entry name" value="ATPase_F1/V1_b/a_C"/>
</dbReference>
<dbReference type="InterPro" id="IPR050053">
    <property type="entry name" value="ATPase_alpha/beta_chains"/>
</dbReference>
<keyword evidence="7 13" id="KW-0067">ATP-binding</keyword>
<reference evidence="15 16" key="1">
    <citation type="submission" date="2019-05" db="EMBL/GenBank/DDBJ databases">
        <title>Culicoidintestinum kansasii gen. nov., sp. nov. from the gastrointestinal tract of the biting midge, Culicoides sonorensis.</title>
        <authorList>
            <person name="Neupane S."/>
            <person name="Ghosh A."/>
            <person name="Gunther S."/>
            <person name="Martin K."/>
            <person name="Zurek L."/>
        </authorList>
    </citation>
    <scope>NUCLEOTIDE SEQUENCE [LARGE SCALE GENOMIC DNA]</scope>
    <source>
        <strain evidence="15 16">CS-1</strain>
    </source>
</reference>
<name>A0A5R8QH11_9FIRM</name>
<dbReference type="OrthoDB" id="9802718at2"/>
<dbReference type="InterPro" id="IPR027417">
    <property type="entry name" value="P-loop_NTPase"/>
</dbReference>
<dbReference type="NCBIfam" id="TIGR01039">
    <property type="entry name" value="atpD"/>
    <property type="match status" value="1"/>
</dbReference>
<dbReference type="InParanoid" id="A0A5R8QH11"/>